<organism evidence="2 3">
    <name type="scientific">Conoideocrella luteorostrata</name>
    <dbReference type="NCBI Taxonomy" id="1105319"/>
    <lineage>
        <taxon>Eukaryota</taxon>
        <taxon>Fungi</taxon>
        <taxon>Dikarya</taxon>
        <taxon>Ascomycota</taxon>
        <taxon>Pezizomycotina</taxon>
        <taxon>Sordariomycetes</taxon>
        <taxon>Hypocreomycetidae</taxon>
        <taxon>Hypocreales</taxon>
        <taxon>Clavicipitaceae</taxon>
        <taxon>Conoideocrella</taxon>
    </lineage>
</organism>
<dbReference type="SUPFAM" id="SSF51695">
    <property type="entry name" value="PLC-like phosphodiesterases"/>
    <property type="match status" value="1"/>
</dbReference>
<proteinExistence type="predicted"/>
<keyword evidence="2" id="KW-0808">Transferase</keyword>
<dbReference type="CDD" id="cd08589">
    <property type="entry name" value="PI-PLCc_SaPLC1_like"/>
    <property type="match status" value="1"/>
</dbReference>
<evidence type="ECO:0000313" key="3">
    <source>
        <dbReference type="Proteomes" id="UP001251528"/>
    </source>
</evidence>
<dbReference type="GO" id="GO:0008081">
    <property type="term" value="F:phosphoric diester hydrolase activity"/>
    <property type="evidence" value="ECO:0007669"/>
    <property type="project" value="InterPro"/>
</dbReference>
<dbReference type="EC" id="2.1.1.354" evidence="2"/>
<dbReference type="Pfam" id="PF16670">
    <property type="entry name" value="PI-PLC-C1"/>
    <property type="match status" value="1"/>
</dbReference>
<feature type="signal peptide" evidence="1">
    <location>
        <begin position="1"/>
        <end position="17"/>
    </location>
</feature>
<feature type="chain" id="PRO_5042587437" evidence="1">
    <location>
        <begin position="18"/>
        <end position="383"/>
    </location>
</feature>
<name>A0AAJ0FX38_9HYPO</name>
<dbReference type="Gene3D" id="3.20.20.190">
    <property type="entry name" value="Phosphatidylinositol (PI) phosphodiesterase"/>
    <property type="match status" value="1"/>
</dbReference>
<evidence type="ECO:0000313" key="2">
    <source>
        <dbReference type="EMBL" id="KAK2608823.1"/>
    </source>
</evidence>
<dbReference type="GO" id="GO:0006629">
    <property type="term" value="P:lipid metabolic process"/>
    <property type="evidence" value="ECO:0007669"/>
    <property type="project" value="InterPro"/>
</dbReference>
<dbReference type="GO" id="GO:0032259">
    <property type="term" value="P:methylation"/>
    <property type="evidence" value="ECO:0007669"/>
    <property type="project" value="UniProtKB-KW"/>
</dbReference>
<dbReference type="GO" id="GO:0140999">
    <property type="term" value="F:histone H3K4 trimethyltransferase activity"/>
    <property type="evidence" value="ECO:0007669"/>
    <property type="project" value="UniProtKB-EC"/>
</dbReference>
<keyword evidence="3" id="KW-1185">Reference proteome</keyword>
<keyword evidence="1" id="KW-0732">Signal</keyword>
<accession>A0AAJ0FX38</accession>
<dbReference type="InterPro" id="IPR017946">
    <property type="entry name" value="PLC-like_Pdiesterase_TIM-brl"/>
</dbReference>
<gene>
    <name evidence="2" type="primary">set9_2</name>
    <name evidence="2" type="ORF">QQS21_002680</name>
</gene>
<dbReference type="Proteomes" id="UP001251528">
    <property type="component" value="Unassembled WGS sequence"/>
</dbReference>
<dbReference type="AlphaFoldDB" id="A0AAJ0FX38"/>
<dbReference type="EMBL" id="JASWJB010000032">
    <property type="protein sequence ID" value="KAK2608823.1"/>
    <property type="molecule type" value="Genomic_DNA"/>
</dbReference>
<protein>
    <submittedName>
        <fullName evidence="2">Histone lysine methyltransferase Set9</fullName>
        <ecNumber evidence="2">2.1.1.354</ecNumber>
    </submittedName>
</protein>
<evidence type="ECO:0000256" key="1">
    <source>
        <dbReference type="SAM" id="SignalP"/>
    </source>
</evidence>
<keyword evidence="2" id="KW-0489">Methyltransferase</keyword>
<dbReference type="PROSITE" id="PS51257">
    <property type="entry name" value="PROKAR_LIPOPROTEIN"/>
    <property type="match status" value="1"/>
</dbReference>
<dbReference type="InterPro" id="IPR032075">
    <property type="entry name" value="PI-PLC-C1"/>
</dbReference>
<comment type="caution">
    <text evidence="2">The sequence shown here is derived from an EMBL/GenBank/DDBJ whole genome shotgun (WGS) entry which is preliminary data.</text>
</comment>
<reference evidence="2" key="1">
    <citation type="submission" date="2023-06" db="EMBL/GenBank/DDBJ databases">
        <title>Conoideocrella luteorostrata (Hypocreales: Clavicipitaceae), a potential biocontrol fungus for elongate hemlock scale in United States Christmas tree production areas.</title>
        <authorList>
            <person name="Barrett H."/>
            <person name="Lovett B."/>
            <person name="Macias A.M."/>
            <person name="Stajich J.E."/>
            <person name="Kasson M.T."/>
        </authorList>
    </citation>
    <scope>NUCLEOTIDE SEQUENCE</scope>
    <source>
        <strain evidence="2">ARSEF 14590</strain>
    </source>
</reference>
<sequence>MGLKQFLLLGGVPVALGAACGMDYTKNGLVWGDAIRMNQIQVVGTHNSYHMEAPEQEKVLMQKLSPDVKDLFYNHDKLDVQLKEQHVRNLELDILADPEGGHYAKPLISKLGGFPYPDDPAYNQSGTKVMHIPDLDIHTVCTTFVSCLKIIKTWMDANPKAVPIPIMTEFKEADPLSAVLGGAKAIPWDDSKLLDGIDQEIRSVFDAKQLITPDDIRRPGLTLEESVLKFGWPNLDSARGRIFFLMDNGKDDKVNKKYIEGKTNLEGRVLFTNSAPGSAECAFQKLNDPVTDTYVANIQKQVKAGYWVRTMADTALGTVRNCTTFQRDGAFKSGAQIVSSDFPVSGVSERYGGCKYVVEIGDGKVARCNPVNGREGCADKELE</sequence>